<dbReference type="PANTHER" id="PTHR36174">
    <property type="entry name" value="LIPID II:GLYCINE GLYCYLTRANSFERASE"/>
    <property type="match status" value="1"/>
</dbReference>
<evidence type="ECO:0000313" key="1">
    <source>
        <dbReference type="EMBL" id="QMS91458.1"/>
    </source>
</evidence>
<dbReference type="InterPro" id="IPR050644">
    <property type="entry name" value="PG_Glycine_Bridge_Synth"/>
</dbReference>
<name>A0A7D7LF30_9NOSO</name>
<evidence type="ECO:0000313" key="2">
    <source>
        <dbReference type="Proteomes" id="UP000514713"/>
    </source>
</evidence>
<accession>A0A7D7LF30</accession>
<sequence length="357" mass="41250">MNIQVIDLANPLWLEILEKLSYDVYHLPEYVYLESQRTQTIPEAILIADGEKIFFLPYLLRCCDDLFNGEFTIPEVFDVVSPYGYPGFLLSEAAANTPDFLNLALENLKSVFLSKSVCSAFLRLHPILNQNLNEVLASQIFQVSGETISIDLSLSATEIWQQTRPEHRTYINRCKRDGFTTRMVNFQDYIDIFIDVYTQTMQRVEAKKYFYFDYKYFASLANMNENIHLCILELNNKVACAGIFTECCEIVQYHLGGTKNEFLKQAPSKLMFDYVRFWAKERGNKFLHLGGGVGAAKDSLYKFKAGFSKQKHSFLTLRLITDEEKYISLVKLRAKSLKTEPETLLESNFFPAYRSLN</sequence>
<dbReference type="AlphaFoldDB" id="A0A7D7LF30"/>
<dbReference type="SUPFAM" id="SSF55729">
    <property type="entry name" value="Acyl-CoA N-acyltransferases (Nat)"/>
    <property type="match status" value="1"/>
</dbReference>
<dbReference type="Proteomes" id="UP000514713">
    <property type="component" value="Chromosome"/>
</dbReference>
<protein>
    <submittedName>
        <fullName evidence="1">GNAT family N-acetyltransferase</fullName>
    </submittedName>
</protein>
<dbReference type="EMBL" id="CP054698">
    <property type="protein sequence ID" value="QMS91458.1"/>
    <property type="molecule type" value="Genomic_DNA"/>
</dbReference>
<dbReference type="InterPro" id="IPR016181">
    <property type="entry name" value="Acyl_CoA_acyltransferase"/>
</dbReference>
<dbReference type="PANTHER" id="PTHR36174:SF1">
    <property type="entry name" value="LIPID II:GLYCINE GLYCYLTRANSFERASE"/>
    <property type="match status" value="1"/>
</dbReference>
<dbReference type="RefSeq" id="WP_181929082.1">
    <property type="nucleotide sequence ID" value="NZ_CP054698.1"/>
</dbReference>
<keyword evidence="2" id="KW-1185">Reference proteome</keyword>
<gene>
    <name evidence="1" type="ORF">HUN01_29100</name>
</gene>
<dbReference type="KEGG" id="ned:HUN01_29100"/>
<proteinExistence type="predicted"/>
<dbReference type="GO" id="GO:0016740">
    <property type="term" value="F:transferase activity"/>
    <property type="evidence" value="ECO:0007669"/>
    <property type="project" value="UniProtKB-KW"/>
</dbReference>
<reference evidence="2" key="1">
    <citation type="submission" date="2020-06" db="EMBL/GenBank/DDBJ databases">
        <title>Nostoc edaphicum CCNP1411 genome.</title>
        <authorList>
            <person name="Fidor A."/>
            <person name="Grabski M."/>
            <person name="Gawor J."/>
            <person name="Gromadka R."/>
            <person name="Wegrzyn G."/>
            <person name="Mazur-Marzec H."/>
        </authorList>
    </citation>
    <scope>NUCLEOTIDE SEQUENCE [LARGE SCALE GENOMIC DNA]</scope>
    <source>
        <strain evidence="2">CCNP1411</strain>
    </source>
</reference>
<dbReference type="Gene3D" id="3.40.630.30">
    <property type="match status" value="1"/>
</dbReference>
<keyword evidence="1" id="KW-0808">Transferase</keyword>
<organism evidence="1 2">
    <name type="scientific">Nostoc edaphicum CCNP1411</name>
    <dbReference type="NCBI Taxonomy" id="1472755"/>
    <lineage>
        <taxon>Bacteria</taxon>
        <taxon>Bacillati</taxon>
        <taxon>Cyanobacteriota</taxon>
        <taxon>Cyanophyceae</taxon>
        <taxon>Nostocales</taxon>
        <taxon>Nostocaceae</taxon>
        <taxon>Nostoc</taxon>
    </lineage>
</organism>